<feature type="non-terminal residue" evidence="1">
    <location>
        <position position="1"/>
    </location>
</feature>
<dbReference type="AlphaFoldDB" id="A0A800N7Z7"/>
<organism evidence="1 2">
    <name type="scientific">Cytobacillus firmus</name>
    <name type="common">Bacillus firmus</name>
    <dbReference type="NCBI Taxonomy" id="1399"/>
    <lineage>
        <taxon>Bacteria</taxon>
        <taxon>Bacillati</taxon>
        <taxon>Bacillota</taxon>
        <taxon>Bacilli</taxon>
        <taxon>Bacillales</taxon>
        <taxon>Bacillaceae</taxon>
        <taxon>Cytobacillus</taxon>
    </lineage>
</organism>
<gene>
    <name evidence="1" type="ORF">KIS1582_5134</name>
</gene>
<proteinExistence type="predicted"/>
<evidence type="ECO:0000313" key="2">
    <source>
        <dbReference type="Proteomes" id="UP000465778"/>
    </source>
</evidence>
<dbReference type="EMBL" id="VDEM01000166">
    <property type="protein sequence ID" value="KAF0821183.1"/>
    <property type="molecule type" value="Genomic_DNA"/>
</dbReference>
<sequence length="51" mass="5859">FVRRAVALSVDLESTLFFSLSERDVISMKRLGEDNEFAIPDGENPYPRRLT</sequence>
<name>A0A800N7Z7_CYTFI</name>
<dbReference type="Proteomes" id="UP000465778">
    <property type="component" value="Unassembled WGS sequence"/>
</dbReference>
<protein>
    <submittedName>
        <fullName evidence="1">Uncharacterized protein</fullName>
    </submittedName>
</protein>
<evidence type="ECO:0000313" key="1">
    <source>
        <dbReference type="EMBL" id="KAF0821183.1"/>
    </source>
</evidence>
<comment type="caution">
    <text evidence="1">The sequence shown here is derived from an EMBL/GenBank/DDBJ whole genome shotgun (WGS) entry which is preliminary data.</text>
</comment>
<reference evidence="1 2" key="1">
    <citation type="journal article" date="2020" name="G3 (Bethesda)">
        <title>Whole Genome Sequencing and Comparative Genomics of Two Nematicidal Bacillus Strains Reveals a Wide Range of Possible Virulence Factors.</title>
        <authorList>
            <person name="Susic N."/>
            <person name="Janezic S."/>
            <person name="Rupnik M."/>
            <person name="Geric Stare B."/>
        </authorList>
    </citation>
    <scope>NUCLEOTIDE SEQUENCE [LARGE SCALE GENOMIC DNA]</scope>
    <source>
        <strain evidence="1 2">I-1582</strain>
    </source>
</reference>
<accession>A0A800N7Z7</accession>